<protein>
    <submittedName>
        <fullName evidence="2">Uncharacterized protein</fullName>
    </submittedName>
</protein>
<accession>A0A3A3Z5E9</accession>
<reference evidence="2 3" key="1">
    <citation type="submission" date="2018-09" db="EMBL/GenBank/DDBJ databases">
        <title>YIM 75000 draft genome.</title>
        <authorList>
            <person name="Tang S."/>
            <person name="Feng Y."/>
        </authorList>
    </citation>
    <scope>NUCLEOTIDE SEQUENCE [LARGE SCALE GENOMIC DNA]</scope>
    <source>
        <strain evidence="2 3">YIM 75000</strain>
    </source>
</reference>
<keyword evidence="3" id="KW-1185">Reference proteome</keyword>
<feature type="transmembrane region" description="Helical" evidence="1">
    <location>
        <begin position="142"/>
        <end position="159"/>
    </location>
</feature>
<name>A0A3A3Z5E9_9ACTN</name>
<dbReference type="EMBL" id="QZEZ01000001">
    <property type="protein sequence ID" value="RJK98193.1"/>
    <property type="molecule type" value="Genomic_DNA"/>
</dbReference>
<gene>
    <name evidence="2" type="ORF">D5H78_04645</name>
</gene>
<feature type="transmembrane region" description="Helical" evidence="1">
    <location>
        <begin position="46"/>
        <end position="68"/>
    </location>
</feature>
<keyword evidence="1" id="KW-0472">Membrane</keyword>
<feature type="transmembrane region" description="Helical" evidence="1">
    <location>
        <begin position="165"/>
        <end position="184"/>
    </location>
</feature>
<organism evidence="2 3">
    <name type="scientific">Vallicoccus soli</name>
    <dbReference type="NCBI Taxonomy" id="2339232"/>
    <lineage>
        <taxon>Bacteria</taxon>
        <taxon>Bacillati</taxon>
        <taxon>Actinomycetota</taxon>
        <taxon>Actinomycetes</taxon>
        <taxon>Motilibacterales</taxon>
        <taxon>Vallicoccaceae</taxon>
        <taxon>Vallicoccus</taxon>
    </lineage>
</organism>
<keyword evidence="1" id="KW-0812">Transmembrane</keyword>
<feature type="transmembrane region" description="Helical" evidence="1">
    <location>
        <begin position="20"/>
        <end position="40"/>
    </location>
</feature>
<evidence type="ECO:0000256" key="1">
    <source>
        <dbReference type="SAM" id="Phobius"/>
    </source>
</evidence>
<evidence type="ECO:0000313" key="3">
    <source>
        <dbReference type="Proteomes" id="UP000265614"/>
    </source>
</evidence>
<comment type="caution">
    <text evidence="2">The sequence shown here is derived from an EMBL/GenBank/DDBJ whole genome shotgun (WGS) entry which is preliminary data.</text>
</comment>
<evidence type="ECO:0000313" key="2">
    <source>
        <dbReference type="EMBL" id="RJK98193.1"/>
    </source>
</evidence>
<feature type="transmembrane region" description="Helical" evidence="1">
    <location>
        <begin position="89"/>
        <end position="107"/>
    </location>
</feature>
<proteinExistence type="predicted"/>
<dbReference type="RefSeq" id="WP_119949119.1">
    <property type="nucleotide sequence ID" value="NZ_QZEZ01000001.1"/>
</dbReference>
<keyword evidence="1" id="KW-1133">Transmembrane helix</keyword>
<dbReference type="Proteomes" id="UP000265614">
    <property type="component" value="Unassembled WGS sequence"/>
</dbReference>
<dbReference type="AlphaFoldDB" id="A0A3A3Z5E9"/>
<sequence>MTMQAGRPTHRGPRGEDAPFALRAAFVLGPFGLLWGMVAASGAGGAAAALRVAAVVAAVLVVAGAVALARRRPPRPRSLPEGWHRRVGLVNAGQFVVIALVVVGCLVADAPQLVPPLVCLVVGVHFVPLARDFAQPEYRATAAGLCAAAVAGLVLLAAVDAEASRLVVGAVAALVLWGSALRVASRG</sequence>